<accession>A0ACC2MK99</accession>
<keyword evidence="2" id="KW-1185">Reference proteome</keyword>
<dbReference type="EMBL" id="CM056810">
    <property type="protein sequence ID" value="KAJ8645779.1"/>
    <property type="molecule type" value="Genomic_DNA"/>
</dbReference>
<proteinExistence type="predicted"/>
<organism evidence="1 2">
    <name type="scientific">Persea americana</name>
    <name type="common">Avocado</name>
    <dbReference type="NCBI Taxonomy" id="3435"/>
    <lineage>
        <taxon>Eukaryota</taxon>
        <taxon>Viridiplantae</taxon>
        <taxon>Streptophyta</taxon>
        <taxon>Embryophyta</taxon>
        <taxon>Tracheophyta</taxon>
        <taxon>Spermatophyta</taxon>
        <taxon>Magnoliopsida</taxon>
        <taxon>Magnoliidae</taxon>
        <taxon>Laurales</taxon>
        <taxon>Lauraceae</taxon>
        <taxon>Persea</taxon>
    </lineage>
</organism>
<sequence>MSWRAPRSRPSSLPTTTISEAFTQEEEAPLSVSDRRTFYLVNIFIADTARFLNRFSAICEEKLSDVHRRILRLDATLMLLEAKLKSVDGVSELEEHPGFDIVRSLDQAMPRNSLNSVNSPVISGSSDPSSSSVNIQHDATLAVLRIVEKEIKFSFKGCAIVGILASDRKADKCSIFLFLERERLAFSLTRIGTSFWPTFFFWKLLAYPKFIVKKKVSEDFA</sequence>
<comment type="caution">
    <text evidence="1">The sequence shown here is derived from an EMBL/GenBank/DDBJ whole genome shotgun (WGS) entry which is preliminary data.</text>
</comment>
<gene>
    <name evidence="1" type="ORF">MRB53_007527</name>
</gene>
<reference evidence="1 2" key="1">
    <citation type="journal article" date="2022" name="Hortic Res">
        <title>A haplotype resolved chromosomal level avocado genome allows analysis of novel avocado genes.</title>
        <authorList>
            <person name="Nath O."/>
            <person name="Fletcher S.J."/>
            <person name="Hayward A."/>
            <person name="Shaw L.M."/>
            <person name="Masouleh A.K."/>
            <person name="Furtado A."/>
            <person name="Henry R.J."/>
            <person name="Mitter N."/>
        </authorList>
    </citation>
    <scope>NUCLEOTIDE SEQUENCE [LARGE SCALE GENOMIC DNA]</scope>
    <source>
        <strain evidence="2">cv. Hass</strain>
    </source>
</reference>
<name>A0ACC2MK99_PERAE</name>
<evidence type="ECO:0000313" key="1">
    <source>
        <dbReference type="EMBL" id="KAJ8645779.1"/>
    </source>
</evidence>
<dbReference type="Proteomes" id="UP001234297">
    <property type="component" value="Chromosome 2"/>
</dbReference>
<protein>
    <submittedName>
        <fullName evidence="1">Uncharacterized protein</fullName>
    </submittedName>
</protein>
<evidence type="ECO:0000313" key="2">
    <source>
        <dbReference type="Proteomes" id="UP001234297"/>
    </source>
</evidence>